<comment type="caution">
    <text evidence="2">The sequence shown here is derived from an EMBL/GenBank/DDBJ whole genome shotgun (WGS) entry which is preliminary data.</text>
</comment>
<feature type="transmembrane region" description="Helical" evidence="1">
    <location>
        <begin position="79"/>
        <end position="95"/>
    </location>
</feature>
<dbReference type="RefSeq" id="WP_114338297.1">
    <property type="nucleotide sequence ID" value="NZ_QPID01000005.1"/>
</dbReference>
<sequence length="144" mass="16125">MTKFLGSLMGILAGVVIPSPWLVIGHPNWIGLLVSVQKIVGLSGLAEKSFVIFWGYLPSVVFLGMVSGIMIGRLGQLRWFIYSFLITVIFVRYVVPRLPIVETVFHDAFNELALLGTTISCSIYMVSFFMVTVFLKRYGWVVKS</sequence>
<gene>
    <name evidence="2" type="ORF">DU002_10340</name>
</gene>
<name>A0A368NIS6_9GAMM</name>
<dbReference type="EMBL" id="QPID01000005">
    <property type="protein sequence ID" value="RCU50010.1"/>
    <property type="molecule type" value="Genomic_DNA"/>
</dbReference>
<evidence type="ECO:0000313" key="3">
    <source>
        <dbReference type="Proteomes" id="UP000252558"/>
    </source>
</evidence>
<dbReference type="Proteomes" id="UP000252558">
    <property type="component" value="Unassembled WGS sequence"/>
</dbReference>
<evidence type="ECO:0000256" key="1">
    <source>
        <dbReference type="SAM" id="Phobius"/>
    </source>
</evidence>
<evidence type="ECO:0000313" key="2">
    <source>
        <dbReference type="EMBL" id="RCU50010.1"/>
    </source>
</evidence>
<feature type="transmembrane region" description="Helical" evidence="1">
    <location>
        <begin position="49"/>
        <end position="72"/>
    </location>
</feature>
<keyword evidence="1" id="KW-0472">Membrane</keyword>
<reference evidence="2 3" key="1">
    <citation type="submission" date="2018-07" db="EMBL/GenBank/DDBJ databases">
        <title>Corallincola holothuriorum sp. nov., a new facultative anaerobe isolated from sea cucumber Apostichopus japonicus.</title>
        <authorList>
            <person name="Xia H."/>
        </authorList>
    </citation>
    <scope>NUCLEOTIDE SEQUENCE [LARGE SCALE GENOMIC DNA]</scope>
    <source>
        <strain evidence="2 3">C4</strain>
    </source>
</reference>
<keyword evidence="1" id="KW-0812">Transmembrane</keyword>
<protein>
    <submittedName>
        <fullName evidence="2">Uncharacterized protein</fullName>
    </submittedName>
</protein>
<proteinExistence type="predicted"/>
<organism evidence="2 3">
    <name type="scientific">Corallincola holothuriorum</name>
    <dbReference type="NCBI Taxonomy" id="2282215"/>
    <lineage>
        <taxon>Bacteria</taxon>
        <taxon>Pseudomonadati</taxon>
        <taxon>Pseudomonadota</taxon>
        <taxon>Gammaproteobacteria</taxon>
        <taxon>Alteromonadales</taxon>
        <taxon>Psychromonadaceae</taxon>
        <taxon>Corallincola</taxon>
    </lineage>
</organism>
<keyword evidence="1" id="KW-1133">Transmembrane helix</keyword>
<keyword evidence="3" id="KW-1185">Reference proteome</keyword>
<feature type="transmembrane region" description="Helical" evidence="1">
    <location>
        <begin position="115"/>
        <end position="135"/>
    </location>
</feature>
<dbReference type="AlphaFoldDB" id="A0A368NIS6"/>
<accession>A0A368NIS6</accession>